<dbReference type="InterPro" id="IPR025588">
    <property type="entry name" value="YcxB-like_C"/>
</dbReference>
<dbReference type="RefSeq" id="WP_173750266.1">
    <property type="nucleotide sequence ID" value="NZ_JAAITA010000037.1"/>
</dbReference>
<feature type="transmembrane region" description="Helical" evidence="1">
    <location>
        <begin position="26"/>
        <end position="45"/>
    </location>
</feature>
<feature type="transmembrane region" description="Helical" evidence="1">
    <location>
        <begin position="51"/>
        <end position="69"/>
    </location>
</feature>
<keyword evidence="1" id="KW-0812">Transmembrane</keyword>
<evidence type="ECO:0000313" key="4">
    <source>
        <dbReference type="Proteomes" id="UP000822142"/>
    </source>
</evidence>
<dbReference type="Pfam" id="PF14317">
    <property type="entry name" value="YcxB"/>
    <property type="match status" value="1"/>
</dbReference>
<accession>A0ABX2IAG6</accession>
<gene>
    <name evidence="3" type="ORF">G5A70_14995</name>
</gene>
<evidence type="ECO:0000256" key="1">
    <source>
        <dbReference type="SAM" id="Phobius"/>
    </source>
</evidence>
<dbReference type="Proteomes" id="UP000822142">
    <property type="component" value="Unassembled WGS sequence"/>
</dbReference>
<keyword evidence="1" id="KW-1133">Transmembrane helix</keyword>
<proteinExistence type="predicted"/>
<feature type="domain" description="YcxB-like C-terminal" evidence="2">
    <location>
        <begin position="105"/>
        <end position="154"/>
    </location>
</feature>
<comment type="caution">
    <text evidence="3">The sequence shown here is derived from an EMBL/GenBank/DDBJ whole genome shotgun (WGS) entry which is preliminary data.</text>
</comment>
<organism evidence="3 4">
    <name type="scientific">Blautia hansenii</name>
    <name type="common">Ruminococcus hansenii</name>
    <dbReference type="NCBI Taxonomy" id="1322"/>
    <lineage>
        <taxon>Bacteria</taxon>
        <taxon>Bacillati</taxon>
        <taxon>Bacillota</taxon>
        <taxon>Clostridia</taxon>
        <taxon>Lachnospirales</taxon>
        <taxon>Lachnospiraceae</taxon>
        <taxon>Blautia</taxon>
    </lineage>
</organism>
<keyword evidence="4" id="KW-1185">Reference proteome</keyword>
<protein>
    <submittedName>
        <fullName evidence="3">YcxB family protein</fullName>
    </submittedName>
</protein>
<reference evidence="3 4" key="1">
    <citation type="journal article" date="2020" name="Cell Host Microbe">
        <title>Functional and Genomic Variation between Human-Derived Isolates of Lachnospiraceae Reveals Inter- and Intra-Species Diversity.</title>
        <authorList>
            <person name="Sorbara M.T."/>
            <person name="Littmann E.R."/>
            <person name="Fontana E."/>
            <person name="Moody T.U."/>
            <person name="Kohout C.E."/>
            <person name="Gjonbalaj M."/>
            <person name="Eaton V."/>
            <person name="Seok R."/>
            <person name="Leiner I.M."/>
            <person name="Pamer E.G."/>
        </authorList>
    </citation>
    <scope>NUCLEOTIDE SEQUENCE [LARGE SCALE GENOMIC DNA]</scope>
    <source>
        <strain evidence="3 4">MSK.15.26</strain>
    </source>
</reference>
<dbReference type="EMBL" id="JAAITA010000037">
    <property type="protein sequence ID" value="NSJ87446.1"/>
    <property type="molecule type" value="Genomic_DNA"/>
</dbReference>
<name>A0ABX2IAG6_BLAHA</name>
<keyword evidence="1" id="KW-0472">Membrane</keyword>
<evidence type="ECO:0000259" key="2">
    <source>
        <dbReference type="Pfam" id="PF14317"/>
    </source>
</evidence>
<sequence>MEKYKATVQYTPDLIRKAEKVINNTFYYKNNMIRIVFCIACMIIGGYVQQLLGTTMMFIGAVILAAGNMNGKRRAERIIEALNGEEIKMSYSFHTDEVFGCVAQGNKSIYPYASLIRLLEDSEFFYLFTGKDQIFVIRKNTISSGRIEEFKKFMTQKTGLEWTKPVILFTLNIRQLLFNKENTKCMGR</sequence>
<evidence type="ECO:0000313" key="3">
    <source>
        <dbReference type="EMBL" id="NSJ87446.1"/>
    </source>
</evidence>